<dbReference type="GO" id="GO:0004357">
    <property type="term" value="F:glutamate-cysteine ligase activity"/>
    <property type="evidence" value="ECO:0007669"/>
    <property type="project" value="UniProtKB-EC"/>
</dbReference>
<evidence type="ECO:0000256" key="7">
    <source>
        <dbReference type="ARBA" id="ARBA00022598"/>
    </source>
</evidence>
<keyword evidence="10" id="KW-0547">Nucleotide-binding</keyword>
<dbReference type="EC" id="6.3.2.2" evidence="5"/>
<sequence>MKKTQIIEHKSQLIDYIASGCKPKLDWRVGTEHEKFGFDTKTLKPLGYHHKGGIGDILKGLKDKFGWRAEYEKDNIIALFRNGCSVTLEPGGQLELSGAPLADIHATCLETALHLKEVKAVCEQYNSAFIGMGFQPVARKQDIEFMPKGRYKIMSAYMPKVGTLGLDMMKRTCTIQANLDYSSEADMVKKFRVSLALQPIATALFANSPFKNGKYNGFLSYRSHIWTDTDNARCGTIPFVFESSMSFERYVDYMLDVPMYFAYRNGKYLDASGLSFKDFMLGELAILPGELPTMQDWEDHLTTAFPEVRLKKFLEMRGADGGPWRRICALPALWVGILYQQECLDAAWDLVKNWSNEDHQHLRDTVPKHGLCTKFKNGVVRDIALQMLKISRHGLEQRNILSQCGKDESIFLNPLQIIADTAVTPAERKLGKFHSVWNQDLKHLFEIYKY</sequence>
<evidence type="ECO:0000256" key="9">
    <source>
        <dbReference type="ARBA" id="ARBA00022684"/>
    </source>
</evidence>
<keyword evidence="12" id="KW-0809">Transit peptide</keyword>
<evidence type="ECO:0000256" key="11">
    <source>
        <dbReference type="ARBA" id="ARBA00022840"/>
    </source>
</evidence>
<evidence type="ECO:0000256" key="10">
    <source>
        <dbReference type="ARBA" id="ARBA00022741"/>
    </source>
</evidence>
<comment type="similarity">
    <text evidence="3">Belongs to the carboxylate-amine ligase family. Glutamate--cysteine ligase type 2 subfamily.</text>
</comment>
<dbReference type="GO" id="GO:0005524">
    <property type="term" value="F:ATP binding"/>
    <property type="evidence" value="ECO:0007669"/>
    <property type="project" value="UniProtKB-KW"/>
</dbReference>
<evidence type="ECO:0000256" key="6">
    <source>
        <dbReference type="ARBA" id="ARBA00022528"/>
    </source>
</evidence>
<dbReference type="SUPFAM" id="SSF55931">
    <property type="entry name" value="Glutamine synthetase/guanido kinase"/>
    <property type="match status" value="1"/>
</dbReference>
<dbReference type="Gene3D" id="3.30.590.20">
    <property type="match status" value="1"/>
</dbReference>
<keyword evidence="11" id="KW-0067">ATP-binding</keyword>
<dbReference type="PANTHER" id="PTHR34378">
    <property type="entry name" value="GLUTAMATE--CYSTEINE LIGASE, CHLOROPLASTIC"/>
    <property type="match status" value="1"/>
</dbReference>
<evidence type="ECO:0000256" key="8">
    <source>
        <dbReference type="ARBA" id="ARBA00022640"/>
    </source>
</evidence>
<evidence type="ECO:0000256" key="13">
    <source>
        <dbReference type="ARBA" id="ARBA00023157"/>
    </source>
</evidence>
<keyword evidence="13" id="KW-1015">Disulfide bond</keyword>
<evidence type="ECO:0000256" key="12">
    <source>
        <dbReference type="ARBA" id="ARBA00022946"/>
    </source>
</evidence>
<evidence type="ECO:0000256" key="4">
    <source>
        <dbReference type="ARBA" id="ARBA00011153"/>
    </source>
</evidence>
<dbReference type="InterPro" id="IPR011556">
    <property type="entry name" value="Glut_cys_lig_pln_type"/>
</dbReference>
<dbReference type="Pfam" id="PF04107">
    <property type="entry name" value="GCS2"/>
    <property type="match status" value="1"/>
</dbReference>
<evidence type="ECO:0000256" key="3">
    <source>
        <dbReference type="ARBA" id="ARBA00010253"/>
    </source>
</evidence>
<dbReference type="PANTHER" id="PTHR34378:SF1">
    <property type="entry name" value="GLUTAMATE--CYSTEINE LIGASE, CHLOROPLASTIC"/>
    <property type="match status" value="1"/>
</dbReference>
<dbReference type="InterPro" id="IPR006336">
    <property type="entry name" value="GCS2"/>
</dbReference>
<dbReference type="EMBL" id="UOEW01000298">
    <property type="protein sequence ID" value="VAW41182.1"/>
    <property type="molecule type" value="Genomic_DNA"/>
</dbReference>
<dbReference type="NCBIfam" id="TIGR01436">
    <property type="entry name" value="glu_cys_lig_pln"/>
    <property type="match status" value="1"/>
</dbReference>
<accession>A0A3B0VQ11</accession>
<gene>
    <name evidence="14" type="ORF">MNBD_GAMMA01-602</name>
</gene>
<reference evidence="14" key="1">
    <citation type="submission" date="2018-06" db="EMBL/GenBank/DDBJ databases">
        <authorList>
            <person name="Zhirakovskaya E."/>
        </authorList>
    </citation>
    <scope>NUCLEOTIDE SEQUENCE</scope>
</reference>
<keyword evidence="9" id="KW-0317">Glutathione biosynthesis</keyword>
<evidence type="ECO:0000313" key="14">
    <source>
        <dbReference type="EMBL" id="VAW41182.1"/>
    </source>
</evidence>
<dbReference type="InterPro" id="IPR035434">
    <property type="entry name" value="GCL_bact_plant"/>
</dbReference>
<keyword evidence="7 14" id="KW-0436">Ligase</keyword>
<keyword evidence="8" id="KW-0934">Plastid</keyword>
<dbReference type="GO" id="GO:0006750">
    <property type="term" value="P:glutathione biosynthetic process"/>
    <property type="evidence" value="ECO:0007669"/>
    <property type="project" value="UniProtKB-KW"/>
</dbReference>
<comment type="subcellular location">
    <subcellularLocation>
        <location evidence="1">Plastid</location>
        <location evidence="1">Chloroplast</location>
    </subcellularLocation>
</comment>
<comment type="pathway">
    <text evidence="2">Sulfur metabolism; glutathione biosynthesis; glutathione from L-cysteine and L-glutamate: step 1/2.</text>
</comment>
<comment type="subunit">
    <text evidence="4">Homodimer or monomer when oxidized or reduced, respectively.</text>
</comment>
<evidence type="ECO:0000256" key="1">
    <source>
        <dbReference type="ARBA" id="ARBA00004229"/>
    </source>
</evidence>
<name>A0A3B0VQ11_9ZZZZ</name>
<dbReference type="InterPro" id="IPR014746">
    <property type="entry name" value="Gln_synth/guanido_kin_cat_dom"/>
</dbReference>
<protein>
    <recommendedName>
        <fullName evidence="5">glutamate--cysteine ligase</fullName>
        <ecNumber evidence="5">6.3.2.2</ecNumber>
    </recommendedName>
</protein>
<proteinExistence type="inferred from homology"/>
<dbReference type="AlphaFoldDB" id="A0A3B0VQ11"/>
<organism evidence="14">
    <name type="scientific">hydrothermal vent metagenome</name>
    <dbReference type="NCBI Taxonomy" id="652676"/>
    <lineage>
        <taxon>unclassified sequences</taxon>
        <taxon>metagenomes</taxon>
        <taxon>ecological metagenomes</taxon>
    </lineage>
</organism>
<evidence type="ECO:0000256" key="5">
    <source>
        <dbReference type="ARBA" id="ARBA00012220"/>
    </source>
</evidence>
<dbReference type="PIRSF" id="PIRSF017901">
    <property type="entry name" value="GCL"/>
    <property type="match status" value="1"/>
</dbReference>
<evidence type="ECO:0000256" key="2">
    <source>
        <dbReference type="ARBA" id="ARBA00005006"/>
    </source>
</evidence>
<keyword evidence="6" id="KW-0150">Chloroplast</keyword>
<dbReference type="GO" id="GO:0009507">
    <property type="term" value="C:chloroplast"/>
    <property type="evidence" value="ECO:0007669"/>
    <property type="project" value="UniProtKB-SubCell"/>
</dbReference>